<accession>A0A8H5WFA5</accession>
<feature type="domain" description="DUF4246" evidence="2">
    <location>
        <begin position="245"/>
        <end position="486"/>
    </location>
</feature>
<dbReference type="Pfam" id="PF14033">
    <property type="entry name" value="DUF4246"/>
    <property type="match status" value="2"/>
</dbReference>
<dbReference type="InterPro" id="IPR049207">
    <property type="entry name" value="DUF4246_N"/>
</dbReference>
<evidence type="ECO:0000259" key="3">
    <source>
        <dbReference type="Pfam" id="PF21666"/>
    </source>
</evidence>
<dbReference type="AlphaFoldDB" id="A0A8H5WFA5"/>
<evidence type="ECO:0000313" key="5">
    <source>
        <dbReference type="Proteomes" id="UP000567885"/>
    </source>
</evidence>
<proteinExistence type="predicted"/>
<reference evidence="4 5" key="1">
    <citation type="submission" date="2020-05" db="EMBL/GenBank/DDBJ databases">
        <title>Identification and distribution of gene clusters putatively required for synthesis of sphingolipid metabolism inhibitors in phylogenetically diverse species of the filamentous fungus Fusarium.</title>
        <authorList>
            <person name="Kim H.-S."/>
            <person name="Busman M."/>
            <person name="Brown D.W."/>
            <person name="Divon H."/>
            <person name="Uhlig S."/>
            <person name="Proctor R.H."/>
        </authorList>
    </citation>
    <scope>NUCLEOTIDE SEQUENCE [LARGE SCALE GENOMIC DNA]</scope>
    <source>
        <strain evidence="4 5">NRRL 20693</strain>
    </source>
</reference>
<sequence>MSDPPVKLPGFGIPLSFLPDDKCHFPMVLGIDSDFKANTLTNRELCMLRFMEEITNKPDWWIKVHDEFITTRWKAEVLKIDWHYYLKHGDFTPTMADATLEDIPDEAKDWHPGSNGTVLNLVHPSLCPLVYGESRIVSDRLISVTEALGYCGKGKVIQRPSKKEIKGEFWHSRPTLDDEPRRSSYAEGYSDSEAFDSGTDSDPDLRERHVPRLWRAPKMKINTVLRNITQDTDFSESEYESEEYNSAEDEVISDWDSEEMSEDEEVERDPSHVSEDEVKRRDLKWFSKTHPLLMPEPSAEWYPKIRAEDVRERDFFKGILPETGTRRLQVIVKLANIHLTPDTPTYPGGSWHIEGQINEHICATALFYYDNENITDSFLDFRTRSNGDGLNEGNLKYAQNDRKSIQRVFAIEENHSTIQSVGSVLTKEGRALFFPNVFQHHLGSFKLADPTRPGHRKILALFLVDPAIPVISTSNVPPQQKDWWPEELVTNSSCFGLPFDTEKSREYRKELMQERSANEWSVIDKMKHVEWNFCEH</sequence>
<dbReference type="PANTHER" id="PTHR33119:SF1">
    <property type="entry name" value="FE2OG DIOXYGENASE DOMAIN-CONTAINING PROTEIN"/>
    <property type="match status" value="1"/>
</dbReference>
<feature type="domain" description="DUF4246" evidence="3">
    <location>
        <begin position="8"/>
        <end position="76"/>
    </location>
</feature>
<comment type="caution">
    <text evidence="4">The sequence shown here is derived from an EMBL/GenBank/DDBJ whole genome shotgun (WGS) entry which is preliminary data.</text>
</comment>
<feature type="compositionally biased region" description="Acidic residues" evidence="1">
    <location>
        <begin position="233"/>
        <end position="267"/>
    </location>
</feature>
<feature type="domain" description="DUF4246" evidence="2">
    <location>
        <begin position="98"/>
        <end position="168"/>
    </location>
</feature>
<evidence type="ECO:0000259" key="2">
    <source>
        <dbReference type="Pfam" id="PF14033"/>
    </source>
</evidence>
<feature type="compositionally biased region" description="Basic and acidic residues" evidence="1">
    <location>
        <begin position="168"/>
        <end position="184"/>
    </location>
</feature>
<dbReference type="PANTHER" id="PTHR33119">
    <property type="entry name" value="IFI3P"/>
    <property type="match status" value="1"/>
</dbReference>
<dbReference type="OrthoDB" id="415532at2759"/>
<dbReference type="InterPro" id="IPR049192">
    <property type="entry name" value="DUF4246_C"/>
</dbReference>
<evidence type="ECO:0000256" key="1">
    <source>
        <dbReference type="SAM" id="MobiDB-lite"/>
    </source>
</evidence>
<keyword evidence="5" id="KW-1185">Reference proteome</keyword>
<evidence type="ECO:0000313" key="4">
    <source>
        <dbReference type="EMBL" id="KAF5656133.1"/>
    </source>
</evidence>
<dbReference type="InterPro" id="IPR025340">
    <property type="entry name" value="DUF4246"/>
</dbReference>
<feature type="region of interest" description="Disordered" evidence="1">
    <location>
        <begin position="232"/>
        <end position="274"/>
    </location>
</feature>
<gene>
    <name evidence="4" type="ORF">FHETE_11089</name>
</gene>
<dbReference type="Proteomes" id="UP000567885">
    <property type="component" value="Unassembled WGS sequence"/>
</dbReference>
<dbReference type="EMBL" id="JAAGWQ010000382">
    <property type="protein sequence ID" value="KAF5656133.1"/>
    <property type="molecule type" value="Genomic_DNA"/>
</dbReference>
<feature type="region of interest" description="Disordered" evidence="1">
    <location>
        <begin position="168"/>
        <end position="209"/>
    </location>
</feature>
<name>A0A8H5WFA5_FUSHE</name>
<dbReference type="Pfam" id="PF21666">
    <property type="entry name" value="DUF4246_N"/>
    <property type="match status" value="1"/>
</dbReference>
<protein>
    <submittedName>
        <fullName evidence="4">WD40 repeat 2</fullName>
    </submittedName>
</protein>
<organism evidence="4 5">
    <name type="scientific">Fusarium heterosporum</name>
    <dbReference type="NCBI Taxonomy" id="42747"/>
    <lineage>
        <taxon>Eukaryota</taxon>
        <taxon>Fungi</taxon>
        <taxon>Dikarya</taxon>
        <taxon>Ascomycota</taxon>
        <taxon>Pezizomycotina</taxon>
        <taxon>Sordariomycetes</taxon>
        <taxon>Hypocreomycetidae</taxon>
        <taxon>Hypocreales</taxon>
        <taxon>Nectriaceae</taxon>
        <taxon>Fusarium</taxon>
        <taxon>Fusarium heterosporum species complex</taxon>
    </lineage>
</organism>